<dbReference type="AlphaFoldDB" id="A0A8X6SYJ6"/>
<dbReference type="InterPro" id="IPR036397">
    <property type="entry name" value="RNaseH_sf"/>
</dbReference>
<name>A0A8X6SYJ6_TRICX</name>
<protein>
    <submittedName>
        <fullName evidence="1">Transposable element Tcb1 transposase</fullName>
    </submittedName>
</protein>
<dbReference type="Proteomes" id="UP000887159">
    <property type="component" value="Unassembled WGS sequence"/>
</dbReference>
<keyword evidence="2" id="KW-1185">Reference proteome</keyword>
<organism evidence="1 2">
    <name type="scientific">Trichonephila clavipes</name>
    <name type="common">Golden silk orbweaver</name>
    <name type="synonym">Nephila clavipes</name>
    <dbReference type="NCBI Taxonomy" id="2585209"/>
    <lineage>
        <taxon>Eukaryota</taxon>
        <taxon>Metazoa</taxon>
        <taxon>Ecdysozoa</taxon>
        <taxon>Arthropoda</taxon>
        <taxon>Chelicerata</taxon>
        <taxon>Arachnida</taxon>
        <taxon>Araneae</taxon>
        <taxon>Araneomorphae</taxon>
        <taxon>Entelegynae</taxon>
        <taxon>Araneoidea</taxon>
        <taxon>Nephilidae</taxon>
        <taxon>Trichonephila</taxon>
    </lineage>
</organism>
<dbReference type="Gene3D" id="3.30.420.10">
    <property type="entry name" value="Ribonuclease H-like superfamily/Ribonuclease H"/>
    <property type="match status" value="1"/>
</dbReference>
<comment type="caution">
    <text evidence="1">The sequence shown here is derived from an EMBL/GenBank/DDBJ whole genome shotgun (WGS) entry which is preliminary data.</text>
</comment>
<evidence type="ECO:0000313" key="2">
    <source>
        <dbReference type="Proteomes" id="UP000887159"/>
    </source>
</evidence>
<dbReference type="GO" id="GO:0003676">
    <property type="term" value="F:nucleic acid binding"/>
    <property type="evidence" value="ECO:0007669"/>
    <property type="project" value="InterPro"/>
</dbReference>
<accession>A0A8X6SYJ6</accession>
<reference evidence="1" key="1">
    <citation type="submission" date="2020-08" db="EMBL/GenBank/DDBJ databases">
        <title>Multicomponent nature underlies the extraordinary mechanical properties of spider dragline silk.</title>
        <authorList>
            <person name="Kono N."/>
            <person name="Nakamura H."/>
            <person name="Mori M."/>
            <person name="Yoshida Y."/>
            <person name="Ohtoshi R."/>
            <person name="Malay A.D."/>
            <person name="Moran D.A.P."/>
            <person name="Tomita M."/>
            <person name="Numata K."/>
            <person name="Arakawa K."/>
        </authorList>
    </citation>
    <scope>NUCLEOTIDE SEQUENCE</scope>
</reference>
<sequence length="158" mass="18353">MGPEFGTFFSYKRHSKVKHGEKNAKFRKPIRIEKDGIRCRGRWNQAESQSDLQRVTSMVTASIGARLKWDREHGNWTVSDWGNVTFTDESRFPLELDDKRIRIWRKQVTRNQPQNLTEHNAFQGGSIMVGAGISLGYRTDLHIFKRDSVTAVRIEMKS</sequence>
<dbReference type="EMBL" id="BMAU01021340">
    <property type="protein sequence ID" value="GFY16686.1"/>
    <property type="molecule type" value="Genomic_DNA"/>
</dbReference>
<evidence type="ECO:0000313" key="1">
    <source>
        <dbReference type="EMBL" id="GFY16686.1"/>
    </source>
</evidence>
<proteinExistence type="predicted"/>
<gene>
    <name evidence="1" type="primary">X975_17161</name>
    <name evidence="1" type="ORF">TNCV_2788081</name>
</gene>